<feature type="region of interest" description="Disordered" evidence="1">
    <location>
        <begin position="72"/>
        <end position="113"/>
    </location>
</feature>
<reference evidence="3" key="1">
    <citation type="submission" date="2015-11" db="EMBL/GenBank/DDBJ databases">
        <title>De novo transcriptome assembly of four potential Pierce s Disease insect vectors from Arizona vineyards.</title>
        <authorList>
            <person name="Tassone E.E."/>
        </authorList>
    </citation>
    <scope>NUCLEOTIDE SEQUENCE</scope>
</reference>
<organism evidence="3">
    <name type="scientific">Graphocephala atropunctata</name>
    <dbReference type="NCBI Taxonomy" id="36148"/>
    <lineage>
        <taxon>Eukaryota</taxon>
        <taxon>Metazoa</taxon>
        <taxon>Ecdysozoa</taxon>
        <taxon>Arthropoda</taxon>
        <taxon>Hexapoda</taxon>
        <taxon>Insecta</taxon>
        <taxon>Pterygota</taxon>
        <taxon>Neoptera</taxon>
        <taxon>Paraneoptera</taxon>
        <taxon>Hemiptera</taxon>
        <taxon>Auchenorrhyncha</taxon>
        <taxon>Membracoidea</taxon>
        <taxon>Cicadellidae</taxon>
        <taxon>Cicadellinae</taxon>
        <taxon>Cicadellini</taxon>
        <taxon>Graphocephala</taxon>
    </lineage>
</organism>
<gene>
    <name evidence="3" type="ORF">g.23097</name>
</gene>
<feature type="signal peptide" evidence="2">
    <location>
        <begin position="1"/>
        <end position="24"/>
    </location>
</feature>
<protein>
    <submittedName>
        <fullName evidence="3">Uncharacterized protein</fullName>
    </submittedName>
</protein>
<evidence type="ECO:0000256" key="1">
    <source>
        <dbReference type="SAM" id="MobiDB-lite"/>
    </source>
</evidence>
<proteinExistence type="predicted"/>
<name>A0A1B6LM73_9HEMI</name>
<sequence>MLVATSASGLFLLGLVMCLSLTDGAPGSPIDQEWTNFVDSPMDHSSDQSPVSFSHLLKALFRLNLLRKSKYSPSSEVLPDTAATSEPTSSAEDDLIPSTSPPPLVDDTPDLWHIPGHLERDKSHKFTHSFRFGYGAPH</sequence>
<dbReference type="AlphaFoldDB" id="A0A1B6LM73"/>
<keyword evidence="2" id="KW-0732">Signal</keyword>
<evidence type="ECO:0000256" key="2">
    <source>
        <dbReference type="SAM" id="SignalP"/>
    </source>
</evidence>
<feature type="chain" id="PRO_5008587503" evidence="2">
    <location>
        <begin position="25"/>
        <end position="138"/>
    </location>
</feature>
<dbReference type="EMBL" id="GEBQ01015383">
    <property type="protein sequence ID" value="JAT24594.1"/>
    <property type="molecule type" value="Transcribed_RNA"/>
</dbReference>
<accession>A0A1B6LM73</accession>
<evidence type="ECO:0000313" key="3">
    <source>
        <dbReference type="EMBL" id="JAT24594.1"/>
    </source>
</evidence>